<keyword evidence="1" id="KW-0812">Transmembrane</keyword>
<evidence type="ECO:0000313" key="3">
    <source>
        <dbReference type="Proteomes" id="UP000639643"/>
    </source>
</evidence>
<accession>A0A8H6ITW3</accession>
<dbReference type="AlphaFoldDB" id="A0A8H6ITW3"/>
<organism evidence="2 3">
    <name type="scientific">Colletotrichum musicola</name>
    <dbReference type="NCBI Taxonomy" id="2175873"/>
    <lineage>
        <taxon>Eukaryota</taxon>
        <taxon>Fungi</taxon>
        <taxon>Dikarya</taxon>
        <taxon>Ascomycota</taxon>
        <taxon>Pezizomycotina</taxon>
        <taxon>Sordariomycetes</taxon>
        <taxon>Hypocreomycetidae</taxon>
        <taxon>Glomerellales</taxon>
        <taxon>Glomerellaceae</taxon>
        <taxon>Colletotrichum</taxon>
        <taxon>Colletotrichum orchidearum species complex</taxon>
    </lineage>
</organism>
<feature type="transmembrane region" description="Helical" evidence="1">
    <location>
        <begin position="20"/>
        <end position="43"/>
    </location>
</feature>
<dbReference type="PANTHER" id="PTHR47256">
    <property type="entry name" value="ZN(II)2CYS6 TRANSCRIPTION FACTOR (EUROFUNG)-RELATED"/>
    <property type="match status" value="1"/>
</dbReference>
<dbReference type="CDD" id="cd12148">
    <property type="entry name" value="fungal_TF_MHR"/>
    <property type="match status" value="1"/>
</dbReference>
<keyword evidence="1" id="KW-1133">Transmembrane helix</keyword>
<name>A0A8H6ITW3_9PEZI</name>
<dbReference type="OrthoDB" id="10261408at2759"/>
<protein>
    <submittedName>
        <fullName evidence="2">C6 transcription factor</fullName>
    </submittedName>
</protein>
<comment type="caution">
    <text evidence="2">The sequence shown here is derived from an EMBL/GenBank/DDBJ whole genome shotgun (WGS) entry which is preliminary data.</text>
</comment>
<dbReference type="Proteomes" id="UP000639643">
    <property type="component" value="Unassembled WGS sequence"/>
</dbReference>
<keyword evidence="3" id="KW-1185">Reference proteome</keyword>
<dbReference type="EMBL" id="WIGM01001427">
    <property type="protein sequence ID" value="KAF6797615.1"/>
    <property type="molecule type" value="Genomic_DNA"/>
</dbReference>
<reference evidence="2" key="1">
    <citation type="journal article" date="2020" name="Phytopathology">
        <title>Genome Sequence Resources of Colletotrichum truncatum, C. plurivorum, C. musicola, and C. sojae: Four Species Pathogenic to Soybean (Glycine max).</title>
        <authorList>
            <person name="Rogerio F."/>
            <person name="Boufleur T.R."/>
            <person name="Ciampi-Guillardi M."/>
            <person name="Sukno S.A."/>
            <person name="Thon M.R."/>
            <person name="Massola Junior N.S."/>
            <person name="Baroncelli R."/>
        </authorList>
    </citation>
    <scope>NUCLEOTIDE SEQUENCE</scope>
    <source>
        <strain evidence="2">LFN0074</strain>
    </source>
</reference>
<gene>
    <name evidence="2" type="ORF">CMUS01_15768</name>
</gene>
<proteinExistence type="predicted"/>
<sequence>MGFFDADLFLDDLVACRQEFCSAFLVVSVLGLACVSTFMPAFLQEAEMLWKGEAANDSVLSVAAIEIFSTACILEGNDTLGKELSMAGRLMAERLGLFGTVDGAAAAGLAQKSPEWAMATSHIAWGAIAEEVMGVYLTADGRDVSDRVPLAFAEAKFRKLLEWAASLTAEMKREILAPADLMIFHIWFHVIVTIIFRPFTSTRETDRLMSFTSMDSHPKQIHAASINQLREIILNYQTYAAGSSFTSYINPGVLTVSLALLEDRSDPQWRSYFLLCVRCWRDLYASYPVFRNIVQAFLSMAMQKDAFTAHESKEIMEWVEGNGRHHAKGTESFTTFIFDPTSAAASESQINSMALKFDEMILLDEFTTV</sequence>
<evidence type="ECO:0000313" key="2">
    <source>
        <dbReference type="EMBL" id="KAF6797615.1"/>
    </source>
</evidence>
<dbReference type="InterPro" id="IPR053187">
    <property type="entry name" value="Notoamide_regulator"/>
</dbReference>
<keyword evidence="1" id="KW-0472">Membrane</keyword>
<dbReference type="PANTHER" id="PTHR47256:SF1">
    <property type="entry name" value="ZN(II)2CYS6 TRANSCRIPTION FACTOR (EUROFUNG)"/>
    <property type="match status" value="1"/>
</dbReference>
<evidence type="ECO:0000256" key="1">
    <source>
        <dbReference type="SAM" id="Phobius"/>
    </source>
</evidence>